<evidence type="ECO:0000313" key="2">
    <source>
        <dbReference type="EMBL" id="KAK7930115.1"/>
    </source>
</evidence>
<keyword evidence="3" id="KW-1185">Reference proteome</keyword>
<evidence type="ECO:0000256" key="1">
    <source>
        <dbReference type="SAM" id="MobiDB-lite"/>
    </source>
</evidence>
<dbReference type="Proteomes" id="UP001460270">
    <property type="component" value="Unassembled WGS sequence"/>
</dbReference>
<proteinExistence type="predicted"/>
<dbReference type="AlphaFoldDB" id="A0AAW0PKU1"/>
<sequence length="110" mass="12116">MAEPVWVTESVGTRANGPGSSHNETAPGTWSRAMTGRWREHNAVTWGESEQAVPQEEGAEGWERLFDLEHVCHAVFLQGFLVCFSRHQRVRLSGVGTNGSVKEASALRPD</sequence>
<dbReference type="EMBL" id="JBBPFD010000004">
    <property type="protein sequence ID" value="KAK7930115.1"/>
    <property type="molecule type" value="Genomic_DNA"/>
</dbReference>
<gene>
    <name evidence="2" type="ORF">WMY93_006510</name>
</gene>
<name>A0AAW0PKU1_9GOBI</name>
<comment type="caution">
    <text evidence="2">The sequence shown here is derived from an EMBL/GenBank/DDBJ whole genome shotgun (WGS) entry which is preliminary data.</text>
</comment>
<protein>
    <submittedName>
        <fullName evidence="2">Uncharacterized protein</fullName>
    </submittedName>
</protein>
<evidence type="ECO:0000313" key="3">
    <source>
        <dbReference type="Proteomes" id="UP001460270"/>
    </source>
</evidence>
<reference evidence="3" key="1">
    <citation type="submission" date="2024-04" db="EMBL/GenBank/DDBJ databases">
        <title>Salinicola lusitanus LLJ914,a marine bacterium isolated from the Okinawa Trough.</title>
        <authorList>
            <person name="Li J."/>
        </authorList>
    </citation>
    <scope>NUCLEOTIDE SEQUENCE [LARGE SCALE GENOMIC DNA]</scope>
</reference>
<organism evidence="2 3">
    <name type="scientific">Mugilogobius chulae</name>
    <name type="common">yellowstripe goby</name>
    <dbReference type="NCBI Taxonomy" id="88201"/>
    <lineage>
        <taxon>Eukaryota</taxon>
        <taxon>Metazoa</taxon>
        <taxon>Chordata</taxon>
        <taxon>Craniata</taxon>
        <taxon>Vertebrata</taxon>
        <taxon>Euteleostomi</taxon>
        <taxon>Actinopterygii</taxon>
        <taxon>Neopterygii</taxon>
        <taxon>Teleostei</taxon>
        <taxon>Neoteleostei</taxon>
        <taxon>Acanthomorphata</taxon>
        <taxon>Gobiaria</taxon>
        <taxon>Gobiiformes</taxon>
        <taxon>Gobioidei</taxon>
        <taxon>Gobiidae</taxon>
        <taxon>Gobionellinae</taxon>
        <taxon>Mugilogobius</taxon>
    </lineage>
</organism>
<feature type="region of interest" description="Disordered" evidence="1">
    <location>
        <begin position="1"/>
        <end position="35"/>
    </location>
</feature>
<feature type="compositionally biased region" description="Polar residues" evidence="1">
    <location>
        <begin position="10"/>
        <end position="28"/>
    </location>
</feature>
<accession>A0AAW0PKU1</accession>